<keyword evidence="2" id="KW-1185">Reference proteome</keyword>
<sequence length="270" mass="30683">MVTVTEQLIILGPKVFVPTNFTGLVIKTQEFVVPCKTSRHVSKDEVELRVNGKLWKSASKYYDPRIGFKVNSKNAEDKISDQLSFECTYKGFPTDTATFFIVIHEAQENDLELVFEEPNPWPYVGGSYTLSCILKRRGKGRIENRYQYTLNLTCPRCTQTDVVRHAKATPNNKIVHNITIETLTPEDSGQYACEWYYEQQLNQTIYKNVDVSPKKGQIKVLSRTPQEVNVMEGSSINLSAELAAFPEDLPGFNAKWIRVSVPYSCAHQST</sequence>
<dbReference type="EMBL" id="JOJR01001524">
    <property type="protein sequence ID" value="RCN30571.1"/>
    <property type="molecule type" value="Genomic_DNA"/>
</dbReference>
<dbReference type="Proteomes" id="UP000252519">
    <property type="component" value="Unassembled WGS sequence"/>
</dbReference>
<dbReference type="AlphaFoldDB" id="A0A368FEF3"/>
<dbReference type="SUPFAM" id="SSF48726">
    <property type="entry name" value="Immunoglobulin"/>
    <property type="match status" value="1"/>
</dbReference>
<protein>
    <recommendedName>
        <fullName evidence="3">Ig-like domain-containing protein</fullName>
    </recommendedName>
</protein>
<reference evidence="1 2" key="1">
    <citation type="submission" date="2014-10" db="EMBL/GenBank/DDBJ databases">
        <title>Draft genome of the hookworm Ancylostoma caninum.</title>
        <authorList>
            <person name="Mitreva M."/>
        </authorList>
    </citation>
    <scope>NUCLEOTIDE SEQUENCE [LARGE SCALE GENOMIC DNA]</scope>
    <source>
        <strain evidence="1 2">Baltimore</strain>
    </source>
</reference>
<name>A0A368FEF3_ANCCA</name>
<dbReference type="OrthoDB" id="5912975at2759"/>
<proteinExistence type="predicted"/>
<evidence type="ECO:0008006" key="3">
    <source>
        <dbReference type="Google" id="ProtNLM"/>
    </source>
</evidence>
<gene>
    <name evidence="1" type="ORF">ANCCAN_23660</name>
</gene>
<comment type="caution">
    <text evidence="1">The sequence shown here is derived from an EMBL/GenBank/DDBJ whole genome shotgun (WGS) entry which is preliminary data.</text>
</comment>
<dbReference type="STRING" id="29170.A0A368FEF3"/>
<dbReference type="InterPro" id="IPR036179">
    <property type="entry name" value="Ig-like_dom_sf"/>
</dbReference>
<organism evidence="1 2">
    <name type="scientific">Ancylostoma caninum</name>
    <name type="common">Dog hookworm</name>
    <dbReference type="NCBI Taxonomy" id="29170"/>
    <lineage>
        <taxon>Eukaryota</taxon>
        <taxon>Metazoa</taxon>
        <taxon>Ecdysozoa</taxon>
        <taxon>Nematoda</taxon>
        <taxon>Chromadorea</taxon>
        <taxon>Rhabditida</taxon>
        <taxon>Rhabditina</taxon>
        <taxon>Rhabditomorpha</taxon>
        <taxon>Strongyloidea</taxon>
        <taxon>Ancylostomatidae</taxon>
        <taxon>Ancylostomatinae</taxon>
        <taxon>Ancylostoma</taxon>
    </lineage>
</organism>
<accession>A0A368FEF3</accession>
<dbReference type="Gene3D" id="2.60.40.10">
    <property type="entry name" value="Immunoglobulins"/>
    <property type="match status" value="1"/>
</dbReference>
<evidence type="ECO:0000313" key="2">
    <source>
        <dbReference type="Proteomes" id="UP000252519"/>
    </source>
</evidence>
<dbReference type="InterPro" id="IPR013783">
    <property type="entry name" value="Ig-like_fold"/>
</dbReference>
<evidence type="ECO:0000313" key="1">
    <source>
        <dbReference type="EMBL" id="RCN30571.1"/>
    </source>
</evidence>